<protein>
    <submittedName>
        <fullName evidence="1">Uncharacterized protein</fullName>
    </submittedName>
</protein>
<sequence>MQVKKIIAKNFLNPGEQTFIFNDEQILTHGVYNDANEVLIINDLINGSWFNSTMSFEKYYPKFAKKLKGNEMDFQIDALFVLTDEELEQFNKILKGLGVARPHKSKLYYYSIKCIFPFIFPIVTVVPAEFEDEKIIGIGNHYEKFFRANLTKRDILSTMGIFAVGKIREKYFEFKDIEVSEEDKLTYRNFLDVIKAVYQYDEEFIRKFGQAIYSIDDGDIINYADEYEFFLKNKYFNDFLDTIPLFREEPIFRDYFSKLLYDIYLIDIKWIYSVRTLNNIVELRQNVFDNYCERAYYSEELINFFNVKFKLNKKLFNYIAPTNQFRRNINMDKTLIYKDEPKITSIFEKGAVDPKIIRPKEVKTFKKRRR</sequence>
<keyword evidence="2" id="KW-1185">Reference proteome</keyword>
<evidence type="ECO:0000313" key="2">
    <source>
        <dbReference type="Proteomes" id="UP000231823"/>
    </source>
</evidence>
<accession>A0A2K8SF99</accession>
<reference evidence="1 2" key="1">
    <citation type="submission" date="2017-12" db="EMBL/GenBank/DDBJ databases">
        <title>Complete genome sequence of Spiroplasma floricola 23-6 (ATCC 29989).</title>
        <authorList>
            <person name="Tsai Y.-M."/>
            <person name="Wu P.-S."/>
            <person name="Lo W.-S."/>
            <person name="Kuo C.-H."/>
        </authorList>
    </citation>
    <scope>NUCLEOTIDE SEQUENCE [LARGE SCALE GENOMIC DNA]</scope>
    <source>
        <strain evidence="1 2">23-6</strain>
    </source>
</reference>
<dbReference type="EMBL" id="CP025057">
    <property type="protein sequence ID" value="AUB31510.1"/>
    <property type="molecule type" value="Genomic_DNA"/>
</dbReference>
<evidence type="ECO:0000313" key="1">
    <source>
        <dbReference type="EMBL" id="AUB31510.1"/>
    </source>
</evidence>
<gene>
    <name evidence="1" type="ORF">SFLOR_v1c04580</name>
</gene>
<dbReference type="RefSeq" id="WP_100916501.1">
    <property type="nucleotide sequence ID" value="NZ_CP025057.1"/>
</dbReference>
<dbReference type="AlphaFoldDB" id="A0A2K8SF99"/>
<dbReference type="OrthoDB" id="388193at2"/>
<dbReference type="Proteomes" id="UP000231823">
    <property type="component" value="Chromosome"/>
</dbReference>
<organism evidence="1 2">
    <name type="scientific">Spiroplasma floricola 23-6</name>
    <dbReference type="NCBI Taxonomy" id="1336749"/>
    <lineage>
        <taxon>Bacteria</taxon>
        <taxon>Bacillati</taxon>
        <taxon>Mycoplasmatota</taxon>
        <taxon>Mollicutes</taxon>
        <taxon>Entomoplasmatales</taxon>
        <taxon>Spiroplasmataceae</taxon>
        <taxon>Spiroplasma</taxon>
    </lineage>
</organism>
<name>A0A2K8SF99_9MOLU</name>
<proteinExistence type="predicted"/>
<dbReference type="KEGG" id="sfz:SFLOR_v1c04580"/>